<gene>
    <name evidence="3" type="ORF">IAC29_04925</name>
</gene>
<dbReference type="InterPro" id="IPR059052">
    <property type="entry name" value="HH_YbhG-like"/>
</dbReference>
<dbReference type="EMBL" id="JADIMQ010000072">
    <property type="protein sequence ID" value="MBO8448597.1"/>
    <property type="molecule type" value="Genomic_DNA"/>
</dbReference>
<dbReference type="AlphaFoldDB" id="A0A9D9EK47"/>
<evidence type="ECO:0000313" key="4">
    <source>
        <dbReference type="Proteomes" id="UP000810252"/>
    </source>
</evidence>
<evidence type="ECO:0000313" key="3">
    <source>
        <dbReference type="EMBL" id="MBO8448597.1"/>
    </source>
</evidence>
<keyword evidence="1" id="KW-1133">Transmembrane helix</keyword>
<reference evidence="3" key="1">
    <citation type="submission" date="2020-10" db="EMBL/GenBank/DDBJ databases">
        <authorList>
            <person name="Gilroy R."/>
        </authorList>
    </citation>
    <scope>NUCLEOTIDE SEQUENCE</scope>
    <source>
        <strain evidence="3">20514</strain>
    </source>
</reference>
<dbReference type="Gene3D" id="2.40.30.170">
    <property type="match status" value="1"/>
</dbReference>
<dbReference type="Gene3D" id="2.40.50.100">
    <property type="match status" value="1"/>
</dbReference>
<protein>
    <submittedName>
        <fullName evidence="3">Efflux RND transporter periplasmic adaptor subunit</fullName>
    </submittedName>
</protein>
<dbReference type="PANTHER" id="PTHR30438">
    <property type="entry name" value="36 KDA ANTIGEN-RELATED"/>
    <property type="match status" value="1"/>
</dbReference>
<accession>A0A9D9EK47</accession>
<organism evidence="3 4">
    <name type="scientific">Candidatus Cryptobacteroides merdigallinarum</name>
    <dbReference type="NCBI Taxonomy" id="2840770"/>
    <lineage>
        <taxon>Bacteria</taxon>
        <taxon>Pseudomonadati</taxon>
        <taxon>Bacteroidota</taxon>
        <taxon>Bacteroidia</taxon>
        <taxon>Bacteroidales</taxon>
        <taxon>Candidatus Cryptobacteroides</taxon>
    </lineage>
</organism>
<name>A0A9D9EK47_9BACT</name>
<evidence type="ECO:0000259" key="2">
    <source>
        <dbReference type="Pfam" id="PF25881"/>
    </source>
</evidence>
<evidence type="ECO:0000256" key="1">
    <source>
        <dbReference type="SAM" id="Phobius"/>
    </source>
</evidence>
<keyword evidence="1" id="KW-0812">Transmembrane</keyword>
<reference evidence="3" key="2">
    <citation type="journal article" date="2021" name="PeerJ">
        <title>Extensive microbial diversity within the chicken gut microbiome revealed by metagenomics and culture.</title>
        <authorList>
            <person name="Gilroy R."/>
            <person name="Ravi A."/>
            <person name="Getino M."/>
            <person name="Pursley I."/>
            <person name="Horton D.L."/>
            <person name="Alikhan N.F."/>
            <person name="Baker D."/>
            <person name="Gharbi K."/>
            <person name="Hall N."/>
            <person name="Watson M."/>
            <person name="Adriaenssens E.M."/>
            <person name="Foster-Nyarko E."/>
            <person name="Jarju S."/>
            <person name="Secka A."/>
            <person name="Antonio M."/>
            <person name="Oren A."/>
            <person name="Chaudhuri R.R."/>
            <person name="La Ragione R."/>
            <person name="Hildebrand F."/>
            <person name="Pallen M.J."/>
        </authorList>
    </citation>
    <scope>NUCLEOTIDE SEQUENCE</scope>
    <source>
        <strain evidence="3">20514</strain>
    </source>
</reference>
<dbReference type="Proteomes" id="UP000810252">
    <property type="component" value="Unassembled WGS sequence"/>
</dbReference>
<comment type="caution">
    <text evidence="3">The sequence shown here is derived from an EMBL/GenBank/DDBJ whole genome shotgun (WGS) entry which is preliminary data.</text>
</comment>
<proteinExistence type="predicted"/>
<dbReference type="SUPFAM" id="SSF111369">
    <property type="entry name" value="HlyD-like secretion proteins"/>
    <property type="match status" value="2"/>
</dbReference>
<feature type="transmembrane region" description="Helical" evidence="1">
    <location>
        <begin position="7"/>
        <end position="31"/>
    </location>
</feature>
<dbReference type="PANTHER" id="PTHR30438:SF1">
    <property type="entry name" value="36 KDA ANTIGEN"/>
    <property type="match status" value="1"/>
</dbReference>
<sequence>MEKPRKSYNLLAGIIVLLAVVVTVAMTGYIVSRPEPPVIQGQAEATEYRVSGKVPGRIGQFYAGEGDFVHKGDTLVEIDSPEVRAKLAQALAVKSAAEAQKDKALTGARQEQIAAAYELWQQALAGEEVMKKSFDRTTRLYEQKVVSAQKYDEVSAQYKAAKATCAAAKSQYEMAVNGARKEDRETAVALVDQASAALREVESYLGELYLTAPADGIISARFPKPGELVGQGAPVMSVTDLDDAWFTFNIREDMLHGLRIGDRLMVRVPALGDAEYRTTVSYICVLESYATWRATLDTGSFDARTFEVRSVPDRPIPGLLPGMTAIVVDRQEN</sequence>
<dbReference type="Pfam" id="PF25881">
    <property type="entry name" value="HH_YBHG"/>
    <property type="match status" value="1"/>
</dbReference>
<dbReference type="Gene3D" id="1.10.287.470">
    <property type="entry name" value="Helix hairpin bin"/>
    <property type="match status" value="1"/>
</dbReference>
<keyword evidence="1" id="KW-0472">Membrane</keyword>
<feature type="domain" description="YbhG-like alpha-helical hairpin" evidence="2">
    <location>
        <begin position="79"/>
        <end position="204"/>
    </location>
</feature>